<organism evidence="2 3">
    <name type="scientific">Maritimibacter alkaliphilus HTCC2654</name>
    <dbReference type="NCBI Taxonomy" id="314271"/>
    <lineage>
        <taxon>Bacteria</taxon>
        <taxon>Pseudomonadati</taxon>
        <taxon>Pseudomonadota</taxon>
        <taxon>Alphaproteobacteria</taxon>
        <taxon>Rhodobacterales</taxon>
        <taxon>Roseobacteraceae</taxon>
        <taxon>Maritimibacter</taxon>
    </lineage>
</organism>
<evidence type="ECO:0000313" key="3">
    <source>
        <dbReference type="Proteomes" id="UP000002931"/>
    </source>
</evidence>
<comment type="caution">
    <text evidence="2">The sequence shown here is derived from an EMBL/GenBank/DDBJ whole genome shotgun (WGS) entry which is preliminary data.</text>
</comment>
<sequence>MVTRLPLILGALAAALAAGWLIYHLTTRNAALRADLRGAEATIENYREAARVANDQLRAEQARNAALEARIDEFAELEGADDALSDYGRAVLDSVR</sequence>
<evidence type="ECO:0000256" key="1">
    <source>
        <dbReference type="SAM" id="Coils"/>
    </source>
</evidence>
<keyword evidence="3" id="KW-1185">Reference proteome</keyword>
<evidence type="ECO:0000313" key="2">
    <source>
        <dbReference type="EMBL" id="EAQ14268.1"/>
    </source>
</evidence>
<gene>
    <name evidence="2" type="ORF">RB2654_16401</name>
</gene>
<accession>A3VBD5</accession>
<name>A3VBD5_9RHOB</name>
<dbReference type="Proteomes" id="UP000002931">
    <property type="component" value="Unassembled WGS sequence"/>
</dbReference>
<reference evidence="2 3" key="1">
    <citation type="journal article" date="2010" name="J. Bacteriol.">
        <title>Genome sequences of Pelagibaca bermudensis HTCC2601T and Maritimibacter alkaliphilus HTCC2654T, the type strains of two marine Roseobacter genera.</title>
        <authorList>
            <person name="Thrash J.C."/>
            <person name="Cho J.C."/>
            <person name="Ferriera S."/>
            <person name="Johnson J."/>
            <person name="Vergin K.L."/>
            <person name="Giovannoni S.J."/>
        </authorList>
    </citation>
    <scope>NUCLEOTIDE SEQUENCE [LARGE SCALE GENOMIC DNA]</scope>
    <source>
        <strain evidence="2 3">HTCC2654</strain>
    </source>
</reference>
<dbReference type="AlphaFoldDB" id="A3VBD5"/>
<proteinExistence type="predicted"/>
<keyword evidence="1" id="KW-0175">Coiled coil</keyword>
<protein>
    <submittedName>
        <fullName evidence="2">Uncharacterized protein</fullName>
    </submittedName>
</protein>
<dbReference type="EMBL" id="AAMT01000002">
    <property type="protein sequence ID" value="EAQ14268.1"/>
    <property type="molecule type" value="Genomic_DNA"/>
</dbReference>
<dbReference type="HOGENOM" id="CLU_2356418_0_0_5"/>
<feature type="coiled-coil region" evidence="1">
    <location>
        <begin position="29"/>
        <end position="77"/>
    </location>
</feature>
<dbReference type="STRING" id="314271.RB2654_16401"/>